<gene>
    <name evidence="2" type="ORF">RZS28_03735</name>
</gene>
<organism evidence="2 3">
    <name type="scientific">Methylocapsa polymorpha</name>
    <dbReference type="NCBI Taxonomy" id="3080828"/>
    <lineage>
        <taxon>Bacteria</taxon>
        <taxon>Pseudomonadati</taxon>
        <taxon>Pseudomonadota</taxon>
        <taxon>Alphaproteobacteria</taxon>
        <taxon>Hyphomicrobiales</taxon>
        <taxon>Beijerinckiaceae</taxon>
        <taxon>Methylocapsa</taxon>
    </lineage>
</organism>
<feature type="chain" id="PRO_5046881527" description="Cytochrome c domain-containing protein" evidence="1">
    <location>
        <begin position="28"/>
        <end position="499"/>
    </location>
</feature>
<evidence type="ECO:0008006" key="4">
    <source>
        <dbReference type="Google" id="ProtNLM"/>
    </source>
</evidence>
<sequence>MTGRSSTRYSLAVLALQALWIAQPALAQVPLPSDLISPEVPHDVPTGSGASIQDLAIFAWREFIALNWTALDPATTGTRGRSNVNADFLTIKADSASNYPLLVWQTYRHKNELFPAGGQTDPSFDSRAPSYKYTGPPITAANNATLDIFNNLDESSEIGLCNMFAHKNIRLVYEAKVSRAVFDYANKNGLTKCDSLGNCSTLNAALTKTKGNLAQYGGICGFDSSIVSLPCGDAKVNGDAGEGAIEIKAAWRRLTDVETKSGRFYTRKVIYYTGQQFVNQQYNNAVFGLVALHIIHKTKSFPTFVFASWEQVDDFDDANNINAEDLRFENTGTNLPNIPVTRAHPIHSQIPPVNDAVHAAFKAKDPATVWQYYKLVGVQATPIDGPPASPASSDTYSYYYLANIVVETNQTLQNFFGAAPNGVTVPFKNVYLNGAPGSPFQMGGCQGCHGTQGQSIGGDMSRLIGAAPSNSTAPPESIDADEAASLRSFIERSAAVSRR</sequence>
<evidence type="ECO:0000313" key="2">
    <source>
        <dbReference type="EMBL" id="WOJ90417.1"/>
    </source>
</evidence>
<keyword evidence="1" id="KW-0732">Signal</keyword>
<dbReference type="EMBL" id="CP136862">
    <property type="protein sequence ID" value="WOJ90417.1"/>
    <property type="molecule type" value="Genomic_DNA"/>
</dbReference>
<accession>A0ABZ0HSX8</accession>
<reference evidence="2 3" key="1">
    <citation type="submission" date="2023-10" db="EMBL/GenBank/DDBJ databases">
        <title>Novel methanotroph of the genus Methylocapsa from a subarctic wetland.</title>
        <authorList>
            <person name="Belova S.E."/>
            <person name="Oshkin I.Y."/>
            <person name="Miroshnikov K."/>
            <person name="Dedysh S.N."/>
        </authorList>
    </citation>
    <scope>NUCLEOTIDE SEQUENCE [LARGE SCALE GENOMIC DNA]</scope>
    <source>
        <strain evidence="2 3">RX1</strain>
    </source>
</reference>
<dbReference type="Proteomes" id="UP001626536">
    <property type="component" value="Chromosome"/>
</dbReference>
<protein>
    <recommendedName>
        <fullName evidence="4">Cytochrome c domain-containing protein</fullName>
    </recommendedName>
</protein>
<name>A0ABZ0HSX8_9HYPH</name>
<evidence type="ECO:0000256" key="1">
    <source>
        <dbReference type="SAM" id="SignalP"/>
    </source>
</evidence>
<proteinExistence type="predicted"/>
<dbReference type="RefSeq" id="WP_407339865.1">
    <property type="nucleotide sequence ID" value="NZ_CP136862.1"/>
</dbReference>
<evidence type="ECO:0000313" key="3">
    <source>
        <dbReference type="Proteomes" id="UP001626536"/>
    </source>
</evidence>
<keyword evidence="3" id="KW-1185">Reference proteome</keyword>
<feature type="signal peptide" evidence="1">
    <location>
        <begin position="1"/>
        <end position="27"/>
    </location>
</feature>